<proteinExistence type="predicted"/>
<dbReference type="Pfam" id="PF07690">
    <property type="entry name" value="MFS_1"/>
    <property type="match status" value="1"/>
</dbReference>
<gene>
    <name evidence="7" type="ORF">EDF64_105107</name>
</gene>
<comment type="caution">
    <text evidence="7">The sequence shown here is derived from an EMBL/GenBank/DDBJ whole genome shotgun (WGS) entry which is preliminary data.</text>
</comment>
<feature type="transmembrane region" description="Helical" evidence="5">
    <location>
        <begin position="313"/>
        <end position="332"/>
    </location>
</feature>
<feature type="transmembrane region" description="Helical" evidence="5">
    <location>
        <begin position="257"/>
        <end position="278"/>
    </location>
</feature>
<dbReference type="GO" id="GO:0005886">
    <property type="term" value="C:plasma membrane"/>
    <property type="evidence" value="ECO:0007669"/>
    <property type="project" value="UniProtKB-SubCell"/>
</dbReference>
<dbReference type="CDD" id="cd17393">
    <property type="entry name" value="MFS_MosC_like"/>
    <property type="match status" value="1"/>
</dbReference>
<feature type="transmembrane region" description="Helical" evidence="5">
    <location>
        <begin position="49"/>
        <end position="70"/>
    </location>
</feature>
<evidence type="ECO:0000256" key="4">
    <source>
        <dbReference type="ARBA" id="ARBA00023136"/>
    </source>
</evidence>
<dbReference type="PROSITE" id="PS50850">
    <property type="entry name" value="MFS"/>
    <property type="match status" value="1"/>
</dbReference>
<dbReference type="RefSeq" id="WP_133519712.1">
    <property type="nucleotide sequence ID" value="NZ_SNVW01000005.1"/>
</dbReference>
<feature type="transmembrane region" description="Helical" evidence="5">
    <location>
        <begin position="175"/>
        <end position="194"/>
    </location>
</feature>
<dbReference type="Gene3D" id="1.20.1250.20">
    <property type="entry name" value="MFS general substrate transporter like domains"/>
    <property type="match status" value="2"/>
</dbReference>
<feature type="transmembrane region" description="Helical" evidence="5">
    <location>
        <begin position="148"/>
        <end position="169"/>
    </location>
</feature>
<comment type="subcellular location">
    <subcellularLocation>
        <location evidence="1">Cell membrane</location>
        <topology evidence="1">Multi-pass membrane protein</topology>
    </subcellularLocation>
</comment>
<evidence type="ECO:0000313" key="8">
    <source>
        <dbReference type="Proteomes" id="UP000295764"/>
    </source>
</evidence>
<keyword evidence="2 5" id="KW-0812">Transmembrane</keyword>
<feature type="domain" description="Major facilitator superfamily (MFS) profile" evidence="6">
    <location>
        <begin position="11"/>
        <end position="400"/>
    </location>
</feature>
<keyword evidence="4 5" id="KW-0472">Membrane</keyword>
<feature type="transmembrane region" description="Helical" evidence="5">
    <location>
        <begin position="371"/>
        <end position="391"/>
    </location>
</feature>
<dbReference type="InterPro" id="IPR020846">
    <property type="entry name" value="MFS_dom"/>
</dbReference>
<feature type="transmembrane region" description="Helical" evidence="5">
    <location>
        <begin position="19"/>
        <end position="37"/>
    </location>
</feature>
<sequence length="402" mass="40659">MHQLGVDVDRRQLAGWRNAVITAFAIGGVSLAAWGPRLPELRVELGVDVGTIGLMLGLVTIGSIGGLLSAAPLLRRLGSRRALTAVVVLVPAAISVIGTAAALHSAPLASVGFVIAGAGIGALDVMANVEGTAIEVLAGRTLLPLMHAAWSGGAALGAGIAALCAWLGITPSAQLLGEAVVILVVGTVAMCGIPDGSRAEPPDTTLSRRQRLRQWARGWADVRLLLIGVVMLGVELGEGSANNWLALAATDGHGQSAAVGALFFTAFAVSEAATRVFAGPVVDRLGRVATIRWTTALGIVGAVLFIVGDSWWLTLIGVVLWAVGVSMGFPLGMSAAAQSGPNPAARVSVVASIGYFANFAGPPVVGAIAEHVGALSALWLVAVLFVAAFAASGSLRPVAGRD</sequence>
<dbReference type="PANTHER" id="PTHR23514:SF13">
    <property type="entry name" value="INNER MEMBRANE PROTEIN YBJJ"/>
    <property type="match status" value="1"/>
</dbReference>
<dbReference type="GO" id="GO:0022857">
    <property type="term" value="F:transmembrane transporter activity"/>
    <property type="evidence" value="ECO:0007669"/>
    <property type="project" value="InterPro"/>
</dbReference>
<evidence type="ECO:0000256" key="5">
    <source>
        <dbReference type="SAM" id="Phobius"/>
    </source>
</evidence>
<dbReference type="OrthoDB" id="9809599at2"/>
<name>A0A4R6DHR3_9MICO</name>
<evidence type="ECO:0000256" key="1">
    <source>
        <dbReference type="ARBA" id="ARBA00004651"/>
    </source>
</evidence>
<evidence type="ECO:0000313" key="7">
    <source>
        <dbReference type="EMBL" id="TDN44275.1"/>
    </source>
</evidence>
<dbReference type="AlphaFoldDB" id="A0A4R6DHR3"/>
<feature type="transmembrane region" description="Helical" evidence="5">
    <location>
        <begin position="108"/>
        <end position="127"/>
    </location>
</feature>
<dbReference type="InterPro" id="IPR051788">
    <property type="entry name" value="MFS_Transporter"/>
</dbReference>
<protein>
    <submittedName>
        <fullName evidence="7">Fucose permease</fullName>
    </submittedName>
</protein>
<evidence type="ECO:0000256" key="2">
    <source>
        <dbReference type="ARBA" id="ARBA00022692"/>
    </source>
</evidence>
<organism evidence="7 8">
    <name type="scientific">Curtobacterium flaccumfaciens</name>
    <dbReference type="NCBI Taxonomy" id="2035"/>
    <lineage>
        <taxon>Bacteria</taxon>
        <taxon>Bacillati</taxon>
        <taxon>Actinomycetota</taxon>
        <taxon>Actinomycetes</taxon>
        <taxon>Micrococcales</taxon>
        <taxon>Microbacteriaceae</taxon>
        <taxon>Curtobacterium</taxon>
    </lineage>
</organism>
<reference evidence="7 8" key="1">
    <citation type="submission" date="2019-03" db="EMBL/GenBank/DDBJ databases">
        <title>Genomic analyses of the natural microbiome of Caenorhabditis elegans.</title>
        <authorList>
            <person name="Samuel B."/>
        </authorList>
    </citation>
    <scope>NUCLEOTIDE SEQUENCE [LARGE SCALE GENOMIC DNA]</scope>
    <source>
        <strain evidence="7 8">JUb65</strain>
    </source>
</reference>
<dbReference type="EMBL" id="SNVW01000005">
    <property type="protein sequence ID" value="TDN44275.1"/>
    <property type="molecule type" value="Genomic_DNA"/>
</dbReference>
<dbReference type="SUPFAM" id="SSF103473">
    <property type="entry name" value="MFS general substrate transporter"/>
    <property type="match status" value="1"/>
</dbReference>
<accession>A0A4R6DHR3</accession>
<feature type="transmembrane region" description="Helical" evidence="5">
    <location>
        <begin position="82"/>
        <end position="102"/>
    </location>
</feature>
<dbReference type="PANTHER" id="PTHR23514">
    <property type="entry name" value="BYPASS OF STOP CODON PROTEIN 6"/>
    <property type="match status" value="1"/>
</dbReference>
<keyword evidence="3 5" id="KW-1133">Transmembrane helix</keyword>
<dbReference type="Proteomes" id="UP000295764">
    <property type="component" value="Unassembled WGS sequence"/>
</dbReference>
<evidence type="ECO:0000256" key="3">
    <source>
        <dbReference type="ARBA" id="ARBA00022989"/>
    </source>
</evidence>
<dbReference type="InterPro" id="IPR011701">
    <property type="entry name" value="MFS"/>
</dbReference>
<feature type="transmembrane region" description="Helical" evidence="5">
    <location>
        <begin position="215"/>
        <end position="237"/>
    </location>
</feature>
<feature type="transmembrane region" description="Helical" evidence="5">
    <location>
        <begin position="344"/>
        <end position="365"/>
    </location>
</feature>
<evidence type="ECO:0000259" key="6">
    <source>
        <dbReference type="PROSITE" id="PS50850"/>
    </source>
</evidence>
<feature type="transmembrane region" description="Helical" evidence="5">
    <location>
        <begin position="290"/>
        <end position="307"/>
    </location>
</feature>
<dbReference type="InterPro" id="IPR036259">
    <property type="entry name" value="MFS_trans_sf"/>
</dbReference>